<dbReference type="GO" id="GO:0016651">
    <property type="term" value="F:oxidoreductase activity, acting on NAD(P)H"/>
    <property type="evidence" value="ECO:0007669"/>
    <property type="project" value="InterPro"/>
</dbReference>
<evidence type="ECO:0000256" key="3">
    <source>
        <dbReference type="ARBA" id="ARBA00022448"/>
    </source>
</evidence>
<proteinExistence type="inferred from homology"/>
<gene>
    <name evidence="12" type="ORF">MNB_SM-5-725</name>
</gene>
<dbReference type="PANTHER" id="PTHR11058">
    <property type="entry name" value="NADH-UBIQUINONE OXIDOREDUCTASE CHAIN 3"/>
    <property type="match status" value="1"/>
</dbReference>
<feature type="transmembrane region" description="Helical" evidence="11">
    <location>
        <begin position="95"/>
        <end position="118"/>
    </location>
</feature>
<evidence type="ECO:0000256" key="5">
    <source>
        <dbReference type="ARBA" id="ARBA00022692"/>
    </source>
</evidence>
<dbReference type="HAMAP" id="MF_01394">
    <property type="entry name" value="NDH1_NuoA"/>
    <property type="match status" value="1"/>
</dbReference>
<sequence>MEHINTANPYFGVFVLFVLTFGAFITTTVVARLASRALARKDSEKLKLSVYECGPEVTKQPNRVSPQFYLFALLFLLFDVEIVFMFPWAVDFKALGWFGFIEMMSFIILLAIGFVYAWKKGALEWHNIK</sequence>
<comment type="similarity">
    <text evidence="2">Belongs to the complex I subunit 3 family.</text>
</comment>
<evidence type="ECO:0000256" key="10">
    <source>
        <dbReference type="ARBA" id="ARBA00023136"/>
    </source>
</evidence>
<evidence type="ECO:0000256" key="9">
    <source>
        <dbReference type="ARBA" id="ARBA00023027"/>
    </source>
</evidence>
<evidence type="ECO:0000256" key="7">
    <source>
        <dbReference type="ARBA" id="ARBA00022967"/>
    </source>
</evidence>
<dbReference type="PANTHER" id="PTHR11058:SF22">
    <property type="entry name" value="NADH-QUINONE OXIDOREDUCTASE SUBUNIT A"/>
    <property type="match status" value="1"/>
</dbReference>
<dbReference type="NCBIfam" id="NF006303">
    <property type="entry name" value="PRK08489.1"/>
    <property type="match status" value="1"/>
</dbReference>
<comment type="subcellular location">
    <subcellularLocation>
        <location evidence="1">Membrane</location>
        <topology evidence="1">Multi-pass membrane protein</topology>
    </subcellularLocation>
</comment>
<evidence type="ECO:0000256" key="4">
    <source>
        <dbReference type="ARBA" id="ARBA00022475"/>
    </source>
</evidence>
<organism evidence="12">
    <name type="scientific">hydrothermal vent metagenome</name>
    <dbReference type="NCBI Taxonomy" id="652676"/>
    <lineage>
        <taxon>unclassified sequences</taxon>
        <taxon>metagenomes</taxon>
        <taxon>ecological metagenomes</taxon>
    </lineage>
</organism>
<keyword evidence="10 11" id="KW-0472">Membrane</keyword>
<evidence type="ECO:0000313" key="12">
    <source>
        <dbReference type="EMBL" id="SFV53421.1"/>
    </source>
</evidence>
<dbReference type="GO" id="GO:0030964">
    <property type="term" value="C:NADH dehydrogenase complex"/>
    <property type="evidence" value="ECO:0007669"/>
    <property type="project" value="TreeGrafter"/>
</dbReference>
<evidence type="ECO:0000256" key="11">
    <source>
        <dbReference type="SAM" id="Phobius"/>
    </source>
</evidence>
<keyword evidence="8 11" id="KW-1133">Transmembrane helix</keyword>
<dbReference type="InterPro" id="IPR038430">
    <property type="entry name" value="NDAH_ubi_oxred_su3_sf"/>
</dbReference>
<keyword evidence="5 11" id="KW-0812">Transmembrane</keyword>
<dbReference type="InterPro" id="IPR023043">
    <property type="entry name" value="NAD(P)H_OxRDtase_bac/plastid"/>
</dbReference>
<keyword evidence="12" id="KW-0830">Ubiquinone</keyword>
<keyword evidence="3" id="KW-0813">Transport</keyword>
<evidence type="ECO:0000256" key="1">
    <source>
        <dbReference type="ARBA" id="ARBA00004141"/>
    </source>
</evidence>
<dbReference type="GO" id="GO:0048038">
    <property type="term" value="F:quinone binding"/>
    <property type="evidence" value="ECO:0007669"/>
    <property type="project" value="UniProtKB-KW"/>
</dbReference>
<evidence type="ECO:0000256" key="8">
    <source>
        <dbReference type="ARBA" id="ARBA00022989"/>
    </source>
</evidence>
<keyword evidence="7" id="KW-1278">Translocase</keyword>
<name>A0A1W1BIY4_9ZZZZ</name>
<dbReference type="Pfam" id="PF00507">
    <property type="entry name" value="Oxidored_q4"/>
    <property type="match status" value="1"/>
</dbReference>
<dbReference type="InterPro" id="IPR000440">
    <property type="entry name" value="NADH_UbQ/plastoQ_OxRdtase_su3"/>
</dbReference>
<feature type="transmembrane region" description="Helical" evidence="11">
    <location>
        <begin position="68"/>
        <end position="89"/>
    </location>
</feature>
<keyword evidence="6" id="KW-0874">Quinone</keyword>
<protein>
    <submittedName>
        <fullName evidence="12">NADH ubiquinone oxidoreductase chain A</fullName>
        <ecNumber evidence="12">1.6.5.3</ecNumber>
    </submittedName>
</protein>
<dbReference type="AlphaFoldDB" id="A0A1W1BIY4"/>
<keyword evidence="9" id="KW-0520">NAD</keyword>
<dbReference type="EMBL" id="FPHH01000023">
    <property type="protein sequence ID" value="SFV53421.1"/>
    <property type="molecule type" value="Genomic_DNA"/>
</dbReference>
<evidence type="ECO:0000256" key="6">
    <source>
        <dbReference type="ARBA" id="ARBA00022719"/>
    </source>
</evidence>
<feature type="transmembrane region" description="Helical" evidence="11">
    <location>
        <begin position="12"/>
        <end position="34"/>
    </location>
</feature>
<accession>A0A1W1BIY4</accession>
<dbReference type="Gene3D" id="1.20.58.1610">
    <property type="entry name" value="NADH:ubiquinone/plastoquinone oxidoreductase, chain 3"/>
    <property type="match status" value="1"/>
</dbReference>
<keyword evidence="12" id="KW-0560">Oxidoreductase</keyword>
<reference evidence="12" key="1">
    <citation type="submission" date="2016-10" db="EMBL/GenBank/DDBJ databases">
        <authorList>
            <person name="de Groot N.N."/>
        </authorList>
    </citation>
    <scope>NUCLEOTIDE SEQUENCE</scope>
</reference>
<dbReference type="EC" id="1.6.5.3" evidence="12"/>
<dbReference type="GO" id="GO:0008137">
    <property type="term" value="F:NADH dehydrogenase (ubiquinone) activity"/>
    <property type="evidence" value="ECO:0007669"/>
    <property type="project" value="InterPro"/>
</dbReference>
<evidence type="ECO:0000256" key="2">
    <source>
        <dbReference type="ARBA" id="ARBA00008472"/>
    </source>
</evidence>
<keyword evidence="4" id="KW-1003">Cell membrane</keyword>